<proteinExistence type="predicted"/>
<organism evidence="2 3">
    <name type="scientific">Finegoldia magna</name>
    <name type="common">Peptostreptococcus magnus</name>
    <dbReference type="NCBI Taxonomy" id="1260"/>
    <lineage>
        <taxon>Bacteria</taxon>
        <taxon>Bacillati</taxon>
        <taxon>Bacillota</taxon>
        <taxon>Tissierellia</taxon>
        <taxon>Tissierellales</taxon>
        <taxon>Peptoniphilaceae</taxon>
        <taxon>Finegoldia</taxon>
    </lineage>
</organism>
<protein>
    <submittedName>
        <fullName evidence="2">Uncharacterized protein</fullName>
    </submittedName>
</protein>
<dbReference type="SUPFAM" id="SSF160527">
    <property type="entry name" value="V-type ATPase subunit E-like"/>
    <property type="match status" value="1"/>
</dbReference>
<evidence type="ECO:0000256" key="1">
    <source>
        <dbReference type="SAM" id="Coils"/>
    </source>
</evidence>
<name>A0A233V3I0_FINMA</name>
<dbReference type="RefSeq" id="WP_002835082.1">
    <property type="nucleotide sequence ID" value="NZ_NDYC01000030.1"/>
</dbReference>
<dbReference type="Proteomes" id="UP000215413">
    <property type="component" value="Unassembled WGS sequence"/>
</dbReference>
<dbReference type="InterPro" id="IPR038495">
    <property type="entry name" value="ATPase_E_C"/>
</dbReference>
<accession>A0A233V3I0</accession>
<sequence>MILLEKKLDIFNKIIYANKKKDYEKKLLEVKNSNQNELKEYEQKLIDEYNLNLKKRTRKAEQKSIEKLRTAEQESRRELLVLKENVLQKLFDNVTKKILDFVKTDEYKEKLIRNIEENLADLDYKVVLLVLQNDYDYVTKNFSSEKVEEIKSIPNNYLGGFMIQDVEETVNFDYTYLSKMQDCKHEMGEDIHNLMTGGDINE</sequence>
<comment type="caution">
    <text evidence="2">The sequence shown here is derived from an EMBL/GenBank/DDBJ whole genome shotgun (WGS) entry which is preliminary data.</text>
</comment>
<reference evidence="3" key="1">
    <citation type="submission" date="2017-04" db="EMBL/GenBank/DDBJ databases">
        <title>Finegoldia magna isolated from orthopedic joint implant-associated infections.</title>
        <authorList>
            <person name="Bjorklund S."/>
            <person name="Bruggemann H."/>
            <person name="Jensen A."/>
            <person name="Hellmark B."/>
            <person name="Soderquist B."/>
        </authorList>
    </citation>
    <scope>NUCLEOTIDE SEQUENCE [LARGE SCALE GENOMIC DNA]</scope>
    <source>
        <strain evidence="3">CCUG 54800</strain>
    </source>
</reference>
<gene>
    <name evidence="2" type="ORF">B9N49_06485</name>
</gene>
<dbReference type="Gene3D" id="3.30.2320.30">
    <property type="entry name" value="ATP synthase, E subunit, C-terminal"/>
    <property type="match status" value="1"/>
</dbReference>
<dbReference type="AlphaFoldDB" id="A0A233V3I0"/>
<evidence type="ECO:0000313" key="3">
    <source>
        <dbReference type="Proteomes" id="UP000215413"/>
    </source>
</evidence>
<dbReference type="EMBL" id="NDYC01000030">
    <property type="protein sequence ID" value="OXZ26956.1"/>
    <property type="molecule type" value="Genomic_DNA"/>
</dbReference>
<feature type="coiled-coil region" evidence="1">
    <location>
        <begin position="20"/>
        <end position="85"/>
    </location>
</feature>
<evidence type="ECO:0000313" key="2">
    <source>
        <dbReference type="EMBL" id="OXZ26956.1"/>
    </source>
</evidence>
<keyword evidence="1" id="KW-0175">Coiled coil</keyword>